<accession>A0A1M5IS08</accession>
<keyword evidence="3" id="KW-1185">Reference proteome</keyword>
<feature type="compositionally biased region" description="Basic and acidic residues" evidence="1">
    <location>
        <begin position="64"/>
        <end position="77"/>
    </location>
</feature>
<name>A0A1M5IS08_9BACI</name>
<dbReference type="EMBL" id="FQVW01000025">
    <property type="protein sequence ID" value="SHG30533.1"/>
    <property type="molecule type" value="Genomic_DNA"/>
</dbReference>
<dbReference type="Proteomes" id="UP000183988">
    <property type="component" value="Unassembled WGS sequence"/>
</dbReference>
<dbReference type="STRING" id="930117.SAMN05216225_102539"/>
<protein>
    <submittedName>
        <fullName evidence="2">Uncharacterized protein</fullName>
    </submittedName>
</protein>
<evidence type="ECO:0000256" key="1">
    <source>
        <dbReference type="SAM" id="MobiDB-lite"/>
    </source>
</evidence>
<gene>
    <name evidence="2" type="ORF">SAMN05216225_102539</name>
</gene>
<sequence>MSDNKRIIKVKDLVIEAENVIIEPKRRPMRDPFFGGFDDRRRVDDIGMESSSSSSSRSGELLGDDDRKDDDRRPFWI</sequence>
<dbReference type="AlphaFoldDB" id="A0A1M5IS08"/>
<evidence type="ECO:0000313" key="3">
    <source>
        <dbReference type="Proteomes" id="UP000183988"/>
    </source>
</evidence>
<proteinExistence type="predicted"/>
<reference evidence="2 3" key="1">
    <citation type="submission" date="2016-11" db="EMBL/GenBank/DDBJ databases">
        <authorList>
            <person name="Jaros S."/>
            <person name="Januszkiewicz K."/>
            <person name="Wedrychowicz H."/>
        </authorList>
    </citation>
    <scope>NUCLEOTIDE SEQUENCE [LARGE SCALE GENOMIC DNA]</scope>
    <source>
        <strain evidence="2 3">IBRC-M 10683</strain>
    </source>
</reference>
<dbReference type="RefSeq" id="WP_072890833.1">
    <property type="nucleotide sequence ID" value="NZ_FQVW01000025.1"/>
</dbReference>
<evidence type="ECO:0000313" key="2">
    <source>
        <dbReference type="EMBL" id="SHG30533.1"/>
    </source>
</evidence>
<organism evidence="2 3">
    <name type="scientific">Ornithinibacillus halophilus</name>
    <dbReference type="NCBI Taxonomy" id="930117"/>
    <lineage>
        <taxon>Bacteria</taxon>
        <taxon>Bacillati</taxon>
        <taxon>Bacillota</taxon>
        <taxon>Bacilli</taxon>
        <taxon>Bacillales</taxon>
        <taxon>Bacillaceae</taxon>
        <taxon>Ornithinibacillus</taxon>
    </lineage>
</organism>
<feature type="region of interest" description="Disordered" evidence="1">
    <location>
        <begin position="27"/>
        <end position="77"/>
    </location>
</feature>